<feature type="active site" description="Glycyl thioester intermediate" evidence="22">
    <location>
        <position position="739"/>
    </location>
</feature>
<dbReference type="SFLD" id="SFLDG01206">
    <property type="entry name" value="Xi.1"/>
    <property type="match status" value="1"/>
</dbReference>
<keyword evidence="12 23" id="KW-0547">Nucleotide-binding</keyword>
<evidence type="ECO:0000256" key="15">
    <source>
        <dbReference type="ARBA" id="ARBA00023002"/>
    </source>
</evidence>
<dbReference type="GO" id="GO:0004839">
    <property type="term" value="F:ubiquitin activating enzyme activity"/>
    <property type="evidence" value="ECO:0007669"/>
    <property type="project" value="UniProtKB-EC"/>
</dbReference>
<dbReference type="OrthoDB" id="10252231at2759"/>
<evidence type="ECO:0000256" key="10">
    <source>
        <dbReference type="ARBA" id="ARBA00022598"/>
    </source>
</evidence>
<evidence type="ECO:0000256" key="21">
    <source>
        <dbReference type="ARBA" id="ARBA00070045"/>
    </source>
</evidence>
<evidence type="ECO:0000256" key="9">
    <source>
        <dbReference type="ARBA" id="ARBA00022490"/>
    </source>
</evidence>
<dbReference type="FunFam" id="3.50.50.80:FF:000001">
    <property type="entry name" value="ubiquitin-like modifier-activating enzyme 1"/>
    <property type="match status" value="1"/>
</dbReference>
<gene>
    <name evidence="25" type="ORF">ANOM_007644</name>
</gene>
<comment type="catalytic activity">
    <reaction evidence="1">
        <text>ATP + ubiquitin + [E1 ubiquitin-activating enzyme]-L-cysteine = AMP + diphosphate + S-ubiquitinyl-[E1 ubiquitin-activating enzyme]-L-cysteine.</text>
        <dbReference type="EC" id="6.2.1.45"/>
    </reaction>
</comment>
<evidence type="ECO:0000256" key="3">
    <source>
        <dbReference type="ARBA" id="ARBA00004906"/>
    </source>
</evidence>
<dbReference type="EC" id="2.5.1.18" evidence="7"/>
<evidence type="ECO:0000256" key="12">
    <source>
        <dbReference type="ARBA" id="ARBA00022741"/>
    </source>
</evidence>
<dbReference type="PANTHER" id="PTHR10953">
    <property type="entry name" value="UBIQUITIN-ACTIVATING ENZYME E1"/>
    <property type="match status" value="1"/>
</dbReference>
<comment type="similarity">
    <text evidence="5">Belongs to the GST superfamily. Omega family.</text>
</comment>
<keyword evidence="13 23" id="KW-0833">Ubl conjugation pathway</keyword>
<comment type="catalytic activity">
    <reaction evidence="18">
        <text>RX + glutathione = an S-substituted glutathione + a halide anion + H(+)</text>
        <dbReference type="Rhea" id="RHEA:16437"/>
        <dbReference type="ChEBI" id="CHEBI:15378"/>
        <dbReference type="ChEBI" id="CHEBI:16042"/>
        <dbReference type="ChEBI" id="CHEBI:17792"/>
        <dbReference type="ChEBI" id="CHEBI:57925"/>
        <dbReference type="ChEBI" id="CHEBI:90779"/>
        <dbReference type="EC" id="2.5.1.18"/>
    </reaction>
</comment>
<dbReference type="FunFam" id="1.20.1050.10:FF:000038">
    <property type="entry name" value="Glutathione S-transferase omega-like 2"/>
    <property type="match status" value="1"/>
</dbReference>
<dbReference type="FunFam" id="2.40.30.180:FF:000001">
    <property type="entry name" value="ubiquitin-like modifier-activating enzyme 1"/>
    <property type="match status" value="1"/>
</dbReference>
<keyword evidence="26" id="KW-1185">Reference proteome</keyword>
<dbReference type="Gene3D" id="3.50.50.80">
    <property type="entry name" value="Ubiquitin-activating enzyme E1, inactive adenylation domain, subdomain 1"/>
    <property type="match status" value="1"/>
</dbReference>
<evidence type="ECO:0000256" key="6">
    <source>
        <dbReference type="ARBA" id="ARBA00012436"/>
    </source>
</evidence>
<dbReference type="EC" id="6.2.1.45" evidence="8"/>
<dbReference type="GO" id="GO:0004364">
    <property type="term" value="F:glutathione transferase activity"/>
    <property type="evidence" value="ECO:0007669"/>
    <property type="project" value="UniProtKB-EC"/>
</dbReference>
<dbReference type="STRING" id="1509407.A0A0L1IWQ6"/>
<comment type="pathway">
    <text evidence="3">Protein modification; protein ubiquitination.</text>
</comment>
<dbReference type="SFLD" id="SFLDG01148">
    <property type="entry name" value="Xi_(cytGST)"/>
    <property type="match status" value="1"/>
</dbReference>
<dbReference type="CDD" id="cd01491">
    <property type="entry name" value="Ube1_repeat1"/>
    <property type="match status" value="1"/>
</dbReference>
<comment type="caution">
    <text evidence="25">The sequence shown here is derived from an EMBL/GenBank/DDBJ whole genome shotgun (WGS) entry which is preliminary data.</text>
</comment>
<protein>
    <recommendedName>
        <fullName evidence="21">Glutathione S-transferase omega-like 2</fullName>
        <ecNumber evidence="6">1.8.5.1</ecNumber>
        <ecNumber evidence="7">2.5.1.18</ecNumber>
        <ecNumber evidence="8">6.2.1.45</ecNumber>
    </recommendedName>
    <alternativeName>
        <fullName evidence="17">Glutathione-dependent dehydroascorbate reductase</fullName>
    </alternativeName>
</protein>
<dbReference type="CDD" id="cd01490">
    <property type="entry name" value="Ube1_repeat2"/>
    <property type="match status" value="1"/>
</dbReference>
<dbReference type="EMBL" id="JNOM01000242">
    <property type="protein sequence ID" value="KNG83855.1"/>
    <property type="molecule type" value="Genomic_DNA"/>
</dbReference>
<dbReference type="Pfam" id="PF10585">
    <property type="entry name" value="UBA_E1_SCCH"/>
    <property type="match status" value="2"/>
</dbReference>
<dbReference type="Gene3D" id="3.10.290.60">
    <property type="entry name" value="Ubiquitin-activating enzyme E1, UFD domain"/>
    <property type="match status" value="1"/>
</dbReference>
<dbReference type="InterPro" id="IPR019572">
    <property type="entry name" value="UBA_E1_SCCH"/>
</dbReference>
<organism evidence="25 26">
    <name type="scientific">Aspergillus nomiae NRRL (strain ATCC 15546 / NRRL 13137 / CBS 260.88 / M93)</name>
    <dbReference type="NCBI Taxonomy" id="1509407"/>
    <lineage>
        <taxon>Eukaryota</taxon>
        <taxon>Fungi</taxon>
        <taxon>Dikarya</taxon>
        <taxon>Ascomycota</taxon>
        <taxon>Pezizomycotina</taxon>
        <taxon>Eurotiomycetes</taxon>
        <taxon>Eurotiomycetidae</taxon>
        <taxon>Eurotiales</taxon>
        <taxon>Aspergillaceae</taxon>
        <taxon>Aspergillus</taxon>
        <taxon>Aspergillus subgen. Circumdati</taxon>
    </lineage>
</organism>
<evidence type="ECO:0000256" key="19">
    <source>
        <dbReference type="ARBA" id="ARBA00049544"/>
    </source>
</evidence>
<evidence type="ECO:0000256" key="14">
    <source>
        <dbReference type="ARBA" id="ARBA00022840"/>
    </source>
</evidence>
<comment type="catalytic activity">
    <reaction evidence="19">
        <text>L-dehydroascorbate + 2 glutathione = glutathione disulfide + L-ascorbate</text>
        <dbReference type="Rhea" id="RHEA:24424"/>
        <dbReference type="ChEBI" id="CHEBI:38290"/>
        <dbReference type="ChEBI" id="CHEBI:57925"/>
        <dbReference type="ChEBI" id="CHEBI:58297"/>
        <dbReference type="ChEBI" id="CHEBI:58539"/>
        <dbReference type="EC" id="1.8.5.1"/>
    </reaction>
</comment>
<keyword evidence="10 23" id="KW-0436">Ligase</keyword>
<keyword evidence="14 23" id="KW-0067">ATP-binding</keyword>
<dbReference type="GO" id="GO:0071555">
    <property type="term" value="P:cell wall organization"/>
    <property type="evidence" value="ECO:0007669"/>
    <property type="project" value="UniProtKB-KW"/>
</dbReference>
<dbReference type="NCBIfam" id="TIGR01408">
    <property type="entry name" value="Ube1"/>
    <property type="match status" value="1"/>
</dbReference>
<dbReference type="PROSITE" id="PS50405">
    <property type="entry name" value="GST_CTER"/>
    <property type="match status" value="1"/>
</dbReference>
<proteinExistence type="inferred from homology"/>
<comment type="similarity">
    <text evidence="4 23">Belongs to the ubiquitin-activating E1 family.</text>
</comment>
<dbReference type="Gene3D" id="1.10.10.2660">
    <property type="entry name" value="Ubiquitin-activating enzyme E1, SCCH domain"/>
    <property type="match status" value="1"/>
</dbReference>
<dbReference type="InterPro" id="IPR016639">
    <property type="entry name" value="GST_Omega/GSH"/>
</dbReference>
<dbReference type="GO" id="GO:0005737">
    <property type="term" value="C:cytoplasm"/>
    <property type="evidence" value="ECO:0007669"/>
    <property type="project" value="UniProtKB-SubCell"/>
</dbReference>
<evidence type="ECO:0000259" key="24">
    <source>
        <dbReference type="PROSITE" id="PS50405"/>
    </source>
</evidence>
<dbReference type="RefSeq" id="XP_015404778.1">
    <property type="nucleotide sequence ID" value="XM_015552900.1"/>
</dbReference>
<dbReference type="InterPro" id="IPR042063">
    <property type="entry name" value="Ubi_acti_E1_SCCH"/>
</dbReference>
<dbReference type="Pfam" id="PF16191">
    <property type="entry name" value="E1_4HB"/>
    <property type="match status" value="1"/>
</dbReference>
<dbReference type="InterPro" id="IPR018075">
    <property type="entry name" value="UBQ-activ_enz_E1"/>
</dbReference>
<keyword evidence="16" id="KW-0961">Cell wall biogenesis/degradation</keyword>
<dbReference type="InterPro" id="IPR000011">
    <property type="entry name" value="UBQ/SUMO-activ_enz_E1-like"/>
</dbReference>
<dbReference type="SUPFAM" id="SSF47616">
    <property type="entry name" value="GST C-terminal domain-like"/>
    <property type="match status" value="1"/>
</dbReference>
<dbReference type="SMART" id="SM00985">
    <property type="entry name" value="UBA_e1_C"/>
    <property type="match status" value="1"/>
</dbReference>
<evidence type="ECO:0000256" key="8">
    <source>
        <dbReference type="ARBA" id="ARBA00012990"/>
    </source>
</evidence>
<dbReference type="InterPro" id="IPR040079">
    <property type="entry name" value="Glutathione_S-Trfase"/>
</dbReference>
<dbReference type="GO" id="GO:0019948">
    <property type="term" value="F:SUMO activating enzyme activity"/>
    <property type="evidence" value="ECO:0007669"/>
    <property type="project" value="TreeGrafter"/>
</dbReference>
<dbReference type="InterPro" id="IPR035985">
    <property type="entry name" value="Ubiquitin-activating_enz"/>
</dbReference>
<dbReference type="Pfam" id="PF09358">
    <property type="entry name" value="E1_UFD"/>
    <property type="match status" value="1"/>
</dbReference>
<dbReference type="InterPro" id="IPR032420">
    <property type="entry name" value="E1_4HB"/>
</dbReference>
<evidence type="ECO:0000256" key="18">
    <source>
        <dbReference type="ARBA" id="ARBA00047960"/>
    </source>
</evidence>
<dbReference type="UniPathway" id="UPA00143"/>
<evidence type="ECO:0000256" key="20">
    <source>
        <dbReference type="ARBA" id="ARBA00055859"/>
    </source>
</evidence>
<dbReference type="Pfam" id="PF16190">
    <property type="entry name" value="E1_FCCH"/>
    <property type="match status" value="1"/>
</dbReference>
<dbReference type="InterPro" id="IPR042449">
    <property type="entry name" value="Ub-E1_IAD_1"/>
</dbReference>
<dbReference type="InterPro" id="IPR032418">
    <property type="entry name" value="E1_FCCH"/>
</dbReference>
<keyword evidence="9" id="KW-0963">Cytoplasm</keyword>
<evidence type="ECO:0000256" key="11">
    <source>
        <dbReference type="ARBA" id="ARBA00022679"/>
    </source>
</evidence>
<feature type="domain" description="GST C-terminal" evidence="24">
    <location>
        <begin position="1332"/>
        <end position="1463"/>
    </location>
</feature>
<dbReference type="InterPro" id="IPR036282">
    <property type="entry name" value="Glutathione-S-Trfase_C_sf"/>
</dbReference>
<dbReference type="FunFam" id="3.10.290.60:FF:000002">
    <property type="entry name" value="Ubiquitin-like modifier-activating enzyme 1"/>
    <property type="match status" value="1"/>
</dbReference>
<dbReference type="PANTHER" id="PTHR10953:SF4">
    <property type="entry name" value="UBIQUITIN-ACTIVATING ENZYME E1 C-TERMINAL DOMAIN-CONTAINING PROTEIN"/>
    <property type="match status" value="1"/>
</dbReference>
<dbReference type="InterPro" id="IPR033127">
    <property type="entry name" value="UBQ-activ_enz_E1_Cys_AS"/>
</dbReference>
<evidence type="ECO:0000256" key="17">
    <source>
        <dbReference type="ARBA" id="ARBA00032186"/>
    </source>
</evidence>
<dbReference type="FunFam" id="3.40.50.720:FF:000015">
    <property type="entry name" value="Ubiquitin-activating enzyme E1 1"/>
    <property type="match status" value="1"/>
</dbReference>
<evidence type="ECO:0000256" key="2">
    <source>
        <dbReference type="ARBA" id="ARBA00004496"/>
    </source>
</evidence>
<dbReference type="InterPro" id="IPR010987">
    <property type="entry name" value="Glutathione-S-Trfase_C-like"/>
</dbReference>
<dbReference type="Gene3D" id="3.40.50.12550">
    <property type="entry name" value="Ubiquitin-activating enzyme E1, inactive adenylation domain, subdomain 2"/>
    <property type="match status" value="1"/>
</dbReference>
<dbReference type="CDD" id="cd03190">
    <property type="entry name" value="GST_C_Omega_like"/>
    <property type="match status" value="1"/>
</dbReference>
<evidence type="ECO:0000256" key="16">
    <source>
        <dbReference type="ARBA" id="ARBA00023316"/>
    </source>
</evidence>
<dbReference type="SFLD" id="SFLDS00019">
    <property type="entry name" value="Glutathione_Transferase_(cytos"/>
    <property type="match status" value="1"/>
</dbReference>
<evidence type="ECO:0000256" key="4">
    <source>
        <dbReference type="ARBA" id="ARBA00005673"/>
    </source>
</evidence>
<dbReference type="GO" id="GO:0045174">
    <property type="term" value="F:glutathione dehydrogenase (ascorbate) activity"/>
    <property type="evidence" value="ECO:0007669"/>
    <property type="project" value="UniProtKB-EC"/>
</dbReference>
<keyword evidence="15" id="KW-0560">Oxidoreductase</keyword>
<evidence type="ECO:0000256" key="7">
    <source>
        <dbReference type="ARBA" id="ARBA00012452"/>
    </source>
</evidence>
<dbReference type="PROSITE" id="PS00865">
    <property type="entry name" value="UBIQUITIN_ACTIVAT_2"/>
    <property type="match status" value="1"/>
</dbReference>
<dbReference type="InterPro" id="IPR047047">
    <property type="entry name" value="GST_Omega-like_C"/>
</dbReference>
<dbReference type="FunFam" id="3.40.50.12550:FF:000001">
    <property type="entry name" value="Ubiquitin-activating enzyme E1 1"/>
    <property type="match status" value="1"/>
</dbReference>
<dbReference type="GeneID" id="26809448"/>
<dbReference type="Gene3D" id="3.40.50.720">
    <property type="entry name" value="NAD(P)-binding Rossmann-like Domain"/>
    <property type="match status" value="1"/>
</dbReference>
<comment type="function">
    <text evidence="20">Active as '1-Cys' thiol transferase against beta-hydroxyethyl disulfide (HED), as dehydroascorbate reductase and as dimethylarsinic acid reductase, while not active against the standard GST substrate 1-chloro-2,4-dinitrobenzene (CDNB). May be involved in cell wall organization and biogenesis.</text>
</comment>
<dbReference type="SUPFAM" id="SSF69572">
    <property type="entry name" value="Activating enzymes of the ubiquitin-like proteins"/>
    <property type="match status" value="2"/>
</dbReference>
<dbReference type="InterPro" id="IPR000594">
    <property type="entry name" value="ThiF_NAD_FAD-bd"/>
</dbReference>
<accession>A0A0L1IWQ6</accession>
<dbReference type="EC" id="1.8.5.1" evidence="6"/>
<evidence type="ECO:0000313" key="26">
    <source>
        <dbReference type="Proteomes" id="UP000037505"/>
    </source>
</evidence>
<reference evidence="25 26" key="1">
    <citation type="submission" date="2014-06" db="EMBL/GenBank/DDBJ databases">
        <title>The Genome of the Aflatoxigenic Filamentous Fungus Aspergillus nomius.</title>
        <authorList>
            <person name="Moore M.G."/>
            <person name="Shannon B.M."/>
            <person name="Brian M.M."/>
        </authorList>
    </citation>
    <scope>NUCLEOTIDE SEQUENCE [LARGE SCALE GENOMIC DNA]</scope>
    <source>
        <strain evidence="25 26">NRRL 13137</strain>
    </source>
</reference>
<comment type="subcellular location">
    <subcellularLocation>
        <location evidence="2">Cytoplasm</location>
    </subcellularLocation>
</comment>
<name>A0A0L1IWQ6_ASPN3</name>
<dbReference type="InterPro" id="IPR018965">
    <property type="entry name" value="Ub-activating_enz_E1_C"/>
</dbReference>
<dbReference type="Proteomes" id="UP000037505">
    <property type="component" value="Unassembled WGS sequence"/>
</dbReference>
<evidence type="ECO:0000256" key="13">
    <source>
        <dbReference type="ARBA" id="ARBA00022786"/>
    </source>
</evidence>
<dbReference type="GO" id="GO:0016925">
    <property type="term" value="P:protein sumoylation"/>
    <property type="evidence" value="ECO:0007669"/>
    <property type="project" value="TreeGrafter"/>
</dbReference>
<evidence type="ECO:0000313" key="25">
    <source>
        <dbReference type="EMBL" id="KNG83855.1"/>
    </source>
</evidence>
<evidence type="ECO:0000256" key="1">
    <source>
        <dbReference type="ARBA" id="ARBA00000488"/>
    </source>
</evidence>
<dbReference type="Gene3D" id="3.40.30.10">
    <property type="entry name" value="Glutaredoxin"/>
    <property type="match status" value="1"/>
</dbReference>
<dbReference type="Pfam" id="PF00899">
    <property type="entry name" value="ThiF"/>
    <property type="match status" value="1"/>
</dbReference>
<dbReference type="GO" id="GO:0005524">
    <property type="term" value="F:ATP binding"/>
    <property type="evidence" value="ECO:0007669"/>
    <property type="project" value="UniProtKB-KW"/>
</dbReference>
<dbReference type="Gene3D" id="2.40.30.180">
    <property type="entry name" value="Ubiquitin-activating enzyme E1, FCCH domain"/>
    <property type="match status" value="1"/>
</dbReference>
<evidence type="ECO:0000256" key="5">
    <source>
        <dbReference type="ARBA" id="ARBA00011067"/>
    </source>
</evidence>
<dbReference type="Pfam" id="PF13410">
    <property type="entry name" value="GST_C_2"/>
    <property type="match status" value="1"/>
</dbReference>
<dbReference type="InterPro" id="IPR042302">
    <property type="entry name" value="E1_FCCH_sf"/>
</dbReference>
<sequence>MYSGRQSIAVEGAAFVQPDIAARRVMRSCRVSPWFIGNLAVIFRSRGNDQSPRTNAESATDSLSLLRRWRRRFHPRAGSCRFESNHCWKVLLEGKAFGSQIATITSEIPVRDAAKLGKRRASTEKSPTRPEKKIMTDVEMKVDNPQETVEKIKQGEIDESLYSRQLYVLGHEAMKRMGTSNVLVVGLKGLGVEIAKNIALAGVKSLTLYDPAPVAISDLSSQFFLQPQDVGKPRAEVTAPKVAELNSYVPVTVHEGGNLVDDLEQLKRYQAVVLTLTPLKDQLAIADFCHKNGIYLTIADSFGLFGYLFNDFGKNFTIGDATGEEPVSGIVAGIDEEGLVSALDESRHGLEDGDYVTFTEVKGMDGLNNSDPRKVTVKGPYTFHIGDVSGLGTYQSGGIFTQVKMPKFVDYQPLEEQLKKPELMISDFAKFDRPQQLHIGVQALHKFAEGHDGQLPRPHNESDAQEVLKISNDLSSSQEEKVDLDEKLIKELSYQARGDLSPLAAFFGGVAAQEVLKAVSGKFSPVKQWLYLDSLESLPASTTRSEESCKPLGTRYDGQIAVFGKEFQDKIANTTQFLVGAGAIGCETLKNWAMMGLGTGPKGKIYVTDMDQIEKSNLNRQFLFRSKDVGKLKSECASAAVQAMNPELEGKIVALRDRVGQDTEHIFNEEFWEGLDGVTNALDNVDARTYVDRRCVFFRKPLLESGTLGTKGNTQVILPHITESYSSSQDPPEKSFPMCTLKSFPNRIEHTIAWARDLFQTYFVGPPEAVNMYLSQPNYIEQTLKQAGNEKQTLEQLHDFLVANKPLTFDDCIAWLAISLKPFWSGPKRAPTPLKFDSSNPTHIGFIIAGANLHAFNYGIKSPGADKEYYRKVVDNMIIPEFSPKSGVKIQADENEADPNAGNGGSSFDDNEEIQRLVDSLPSPKSLAGFRLDPVEFEKDDDTNHHIDFITAASNLRADNYEIPQADRHKTKFIAGKIIPAIATTTALVTGLVALEFYKIIDGKDDIEQYKNGFVNLALPFFGFSEPIPSPKGKYQGKEGEVTIDQLWDRFEVDDIPLQDFLKHFSDKGLEISMVSSGVSLLYASFYPPSKVKDRLPLTMSKLVEHISKKPVPEHQKNIIFEVTAEDTTEEDVEIPYVMVKLRKNSVSPAQLLPSSTRNMSTGNADKITDWVSRNDKSGEFKRQTSAFRNWISREPGAEFPPEKGRYHLYVSYACPWGDASHIDHPEAQGSGRFYLLHIRALAPGEKGWRFVTSDEKLPGENTTPDPLHSDVTHLRDIYFANDPDYAGRFTVPVLYDKKTQRISAEIIRMLYYEFDDLLPSNSSQKLLDLYPTKLRSQIDTSNEWIYNDVNNGVYKSGFATTQEAYQKNVTTLFSSLDKIEEHLQSNASPYFFGSALTEADIRLFTTIVRFDPVYVQHFKCNIRDIRSGYPAIHLWLRNLYWDIPAFRETTEFEHIKFHYTKSHTQINQFAITPVGPVPDILPKDEEVRAVAAVKK</sequence>
<dbReference type="InterPro" id="IPR045886">
    <property type="entry name" value="ThiF/MoeB/HesA"/>
</dbReference>
<evidence type="ECO:0000256" key="22">
    <source>
        <dbReference type="PROSITE-ProRule" id="PRU10132"/>
    </source>
</evidence>
<keyword evidence="11" id="KW-0808">Transferase</keyword>
<dbReference type="Gene3D" id="1.20.1050.10">
    <property type="match status" value="1"/>
</dbReference>
<dbReference type="GO" id="GO:0031510">
    <property type="term" value="C:SUMO activating enzyme complex"/>
    <property type="evidence" value="ECO:0007669"/>
    <property type="project" value="TreeGrafter"/>
</dbReference>
<evidence type="ECO:0000256" key="23">
    <source>
        <dbReference type="RuleBase" id="RU000519"/>
    </source>
</evidence>
<dbReference type="PRINTS" id="PR01849">
    <property type="entry name" value="UBIQUITINACT"/>
</dbReference>
<dbReference type="InterPro" id="IPR038252">
    <property type="entry name" value="UBA_E1_C_sf"/>
</dbReference>